<proteinExistence type="predicted"/>
<dbReference type="GO" id="GO:0003723">
    <property type="term" value="F:RNA binding"/>
    <property type="evidence" value="ECO:0007669"/>
    <property type="project" value="InterPro"/>
</dbReference>
<keyword evidence="2" id="KW-0808">Transferase</keyword>
<reference evidence="7" key="1">
    <citation type="journal article" date="2021" name="Virology (Lond)">
        <title>Novel and diverse mycoviruses co-inhabiting the hypogeous ectomycorrhizal fungus Picoa juniperi.</title>
        <authorList>
            <person name="Sahin E."/>
            <person name="Keskin E."/>
            <person name="Akata I."/>
        </authorList>
    </citation>
    <scope>NUCLEOTIDE SEQUENCE</scope>
    <source>
        <strain evidence="7">ANK_VIR-94</strain>
    </source>
</reference>
<accession>A0A7L8Y976</accession>
<evidence type="ECO:0000256" key="4">
    <source>
        <dbReference type="ARBA" id="ARBA00022741"/>
    </source>
</evidence>
<dbReference type="SUPFAM" id="SSF56672">
    <property type="entry name" value="DNA/RNA polymerases"/>
    <property type="match status" value="1"/>
</dbReference>
<evidence type="ECO:0000313" key="7">
    <source>
        <dbReference type="EMBL" id="QOI17272.1"/>
    </source>
</evidence>
<feature type="domain" description="RNA-directed RNA polymerase C-terminal" evidence="6">
    <location>
        <begin position="138"/>
        <end position="388"/>
    </location>
</feature>
<organism evidence="7">
    <name type="scientific">Picoa juniperi partitivirus 3</name>
    <dbReference type="NCBI Taxonomy" id="2778514"/>
    <lineage>
        <taxon>Viruses</taxon>
        <taxon>Riboviria</taxon>
        <taxon>Orthornavirae</taxon>
        <taxon>Pisuviricota</taxon>
        <taxon>Duplopiviricetes</taxon>
        <taxon>Durnavirales</taxon>
        <taxon>Partitiviridae</taxon>
    </lineage>
</organism>
<evidence type="ECO:0000256" key="3">
    <source>
        <dbReference type="ARBA" id="ARBA00022695"/>
    </source>
</evidence>
<dbReference type="InterPro" id="IPR043128">
    <property type="entry name" value="Rev_trsase/Diguanyl_cyclase"/>
</dbReference>
<dbReference type="InterPro" id="IPR001205">
    <property type="entry name" value="RNA-dir_pol_C"/>
</dbReference>
<dbReference type="EMBL" id="MT876195">
    <property type="protein sequence ID" value="QOI17272.1"/>
    <property type="molecule type" value="Genomic_RNA"/>
</dbReference>
<evidence type="ECO:0000256" key="2">
    <source>
        <dbReference type="ARBA" id="ARBA00022679"/>
    </source>
</evidence>
<evidence type="ECO:0000256" key="5">
    <source>
        <dbReference type="ARBA" id="ARBA00022953"/>
    </source>
</evidence>
<evidence type="ECO:0000256" key="1">
    <source>
        <dbReference type="ARBA" id="ARBA00022484"/>
    </source>
</evidence>
<keyword evidence="1 7" id="KW-0696">RNA-directed RNA polymerase</keyword>
<dbReference type="GO" id="GO:0003968">
    <property type="term" value="F:RNA-directed RNA polymerase activity"/>
    <property type="evidence" value="ECO:0007669"/>
    <property type="project" value="UniProtKB-KW"/>
</dbReference>
<keyword evidence="5" id="KW-0693">Viral RNA replication</keyword>
<keyword evidence="3" id="KW-0548">Nucleotidyltransferase</keyword>
<dbReference type="GO" id="GO:0000166">
    <property type="term" value="F:nucleotide binding"/>
    <property type="evidence" value="ECO:0007669"/>
    <property type="project" value="UniProtKB-KW"/>
</dbReference>
<dbReference type="InterPro" id="IPR043502">
    <property type="entry name" value="DNA/RNA_pol_sf"/>
</dbReference>
<dbReference type="GO" id="GO:0006351">
    <property type="term" value="P:DNA-templated transcription"/>
    <property type="evidence" value="ECO:0007669"/>
    <property type="project" value="InterPro"/>
</dbReference>
<dbReference type="Pfam" id="PF00680">
    <property type="entry name" value="RdRP_1"/>
    <property type="match status" value="1"/>
</dbReference>
<name>A0A7L8Y976_9VIRU</name>
<keyword evidence="4" id="KW-0547">Nucleotide-binding</keyword>
<evidence type="ECO:0000259" key="6">
    <source>
        <dbReference type="Pfam" id="PF00680"/>
    </source>
</evidence>
<protein>
    <submittedName>
        <fullName evidence="7">RNA-dependent RNA polymerase</fullName>
    </submittedName>
</protein>
<sequence>MEILRHKLNIRPYRPLHFADALAAETPLSTSSSYFSKFDPTVRIYAKYSNPTRYSTKPTSKGYFVNVMLNQFRTEYHHIKYDQLPFPHSDLSDEQRQTLLDTWFAKHPSQLFIRTQISKRDPSEPKKIRPVYSVDDRFLHLEKSLFTPALAQMRNPQCCIAHGLETFRGSMSILDKIALCFTSYISLDWSQFDQRLPYYVIIAFFLDYLPSLLIISNGYMPTHDYPSTAPPNPTDFASRIFNLCYFLTIWYLNMPFLSYDGFAYVRQHGGVPSGLLNTQFLDSFGNMYIITDCLLEFGFTSNECQEMLFCVLGDDNLIYLKQNINRVTDFMLFLERYSLSRHGMVLSVLKSMFSSLRSKITFLSYENHYGKPTRPIGKLVAQLAYPERIVPSERSWIHAARALGLAYANVGQDPVFHLLCKMVYERFKPDDPVPSYHIQKWFAKWQHMLPEFETTSEEYFFPVFPTCDTIAQMTSYYHGPFSETDKWNFNVFMVPPSDNLTDYVTLKDFMLNDQQKTQQVNRLWHGKRSF</sequence>
<gene>
    <name evidence="7" type="primary">RdRp</name>
</gene>
<dbReference type="Gene3D" id="3.30.70.270">
    <property type="match status" value="1"/>
</dbReference>